<dbReference type="KEGG" id="lpb:SH83_07905"/>
<keyword evidence="4 5" id="KW-0472">Membrane</keyword>
<keyword evidence="5" id="KW-1003">Cell membrane</keyword>
<dbReference type="OMA" id="VMITMYT"/>
<dbReference type="Proteomes" id="UP000076872">
    <property type="component" value="Unassembled WGS sequence"/>
</dbReference>
<dbReference type="PATRIC" id="fig|1590.142.peg.1756"/>
<dbReference type="PANTHER" id="PTHR43229:SF2">
    <property type="entry name" value="NODULATION PROTEIN J"/>
    <property type="match status" value="1"/>
</dbReference>
<dbReference type="EMBL" id="LUWI01000038">
    <property type="protein sequence ID" value="KZU01494.1"/>
    <property type="molecule type" value="Genomic_DNA"/>
</dbReference>
<dbReference type="EMBL" id="LUXM01000040">
    <property type="protein sequence ID" value="KZU91996.1"/>
    <property type="molecule type" value="Genomic_DNA"/>
</dbReference>
<proteinExistence type="inferred from homology"/>
<feature type="transmembrane region" description="Helical" evidence="5">
    <location>
        <begin position="233"/>
        <end position="252"/>
    </location>
</feature>
<dbReference type="GeneID" id="77218265"/>
<dbReference type="GO" id="GO:0043190">
    <property type="term" value="C:ATP-binding cassette (ABC) transporter complex"/>
    <property type="evidence" value="ECO:0007669"/>
    <property type="project" value="InterPro"/>
</dbReference>
<keyword evidence="3 5" id="KW-1133">Transmembrane helix</keyword>
<dbReference type="InterPro" id="IPR047817">
    <property type="entry name" value="ABC2_TM_bact-type"/>
</dbReference>
<dbReference type="PANTHER" id="PTHR43229">
    <property type="entry name" value="NODULATION PROTEIN J"/>
    <property type="match status" value="1"/>
</dbReference>
<feature type="transmembrane region" description="Helical" evidence="5">
    <location>
        <begin position="114"/>
        <end position="133"/>
    </location>
</feature>
<dbReference type="EMBL" id="LUXO01000027">
    <property type="protein sequence ID" value="KZV03030.1"/>
    <property type="molecule type" value="Genomic_DNA"/>
</dbReference>
<evidence type="ECO:0000259" key="6">
    <source>
        <dbReference type="PROSITE" id="PS51012"/>
    </source>
</evidence>
<protein>
    <recommendedName>
        <fullName evidence="5">Transport permease protein</fullName>
    </recommendedName>
</protein>
<accession>A0A0G9F8V0</accession>
<dbReference type="RefSeq" id="WP_003640613.1">
    <property type="nucleotide sequence ID" value="NZ_AP018405.1"/>
</dbReference>
<reference evidence="10 15" key="2">
    <citation type="submission" date="2016-08" db="EMBL/GenBank/DDBJ databases">
        <title>Genome sequencing of Lactobacillus plantarum JSA22, isolated from fermented soybean paste.</title>
        <authorList>
            <person name="Choi H.S."/>
        </authorList>
    </citation>
    <scope>NUCLEOTIDE SEQUENCE [LARGE SCALE GENOMIC DNA]</scope>
    <source>
        <strain evidence="10 15">JSA22</strain>
    </source>
</reference>
<feature type="transmembrane region" description="Helical" evidence="5">
    <location>
        <begin position="33"/>
        <end position="52"/>
    </location>
</feature>
<evidence type="ECO:0000313" key="13">
    <source>
        <dbReference type="Proteomes" id="UP000076882"/>
    </source>
</evidence>
<comment type="caution">
    <text evidence="5">Lacks conserved residue(s) required for the propagation of feature annotation.</text>
</comment>
<dbReference type="Proteomes" id="UP000076882">
    <property type="component" value="Unassembled WGS sequence"/>
</dbReference>
<dbReference type="PROSITE" id="PS51012">
    <property type="entry name" value="ABC_TM2"/>
    <property type="match status" value="1"/>
</dbReference>
<reference evidence="12 13" key="1">
    <citation type="submission" date="2016-03" db="EMBL/GenBank/DDBJ databases">
        <title>Comparative genomics of 54 Lactobacillus plantarum strains reveals genomic uncoupling from niche constraints.</title>
        <authorList>
            <person name="Martino M.E."/>
        </authorList>
    </citation>
    <scope>NUCLEOTIDE SEQUENCE [LARGE SCALE GENOMIC DNA]</scope>
    <source>
        <strain evidence="8 13">19.1</strain>
        <strain evidence="9 12">NAB2</strain>
        <strain evidence="7 14">Nizo2260</strain>
    </source>
</reference>
<evidence type="ECO:0000313" key="9">
    <source>
        <dbReference type="EMBL" id="KZV03030.1"/>
    </source>
</evidence>
<dbReference type="EMBL" id="CP066817">
    <property type="protein sequence ID" value="QQM62321.1"/>
    <property type="molecule type" value="Genomic_DNA"/>
</dbReference>
<comment type="subcellular location">
    <subcellularLocation>
        <location evidence="5">Cell membrane</location>
        <topology evidence="5">Multi-pass membrane protein</topology>
    </subcellularLocation>
    <subcellularLocation>
        <location evidence="1">Membrane</location>
        <topology evidence="1">Multi-pass membrane protein</topology>
    </subcellularLocation>
</comment>
<dbReference type="Proteomes" id="UP000076989">
    <property type="component" value="Unassembled WGS sequence"/>
</dbReference>
<evidence type="ECO:0000313" key="15">
    <source>
        <dbReference type="Proteomes" id="UP000094892"/>
    </source>
</evidence>
<keyword evidence="5" id="KW-0813">Transport</keyword>
<dbReference type="GO" id="GO:0140359">
    <property type="term" value="F:ABC-type transporter activity"/>
    <property type="evidence" value="ECO:0007669"/>
    <property type="project" value="InterPro"/>
</dbReference>
<evidence type="ECO:0000313" key="8">
    <source>
        <dbReference type="EMBL" id="KZU91996.1"/>
    </source>
</evidence>
<reference evidence="11 16" key="3">
    <citation type="submission" date="2020-12" db="EMBL/GenBank/DDBJ databases">
        <title>Whole genome sequencing of Lactobacillus plantarum PC518.</title>
        <authorList>
            <person name="Guo Q."/>
        </authorList>
    </citation>
    <scope>NUCLEOTIDE SEQUENCE [LARGE SCALE GENOMIC DNA]</scope>
    <source>
        <strain evidence="11 16">PC518</strain>
    </source>
</reference>
<evidence type="ECO:0000256" key="2">
    <source>
        <dbReference type="ARBA" id="ARBA00022692"/>
    </source>
</evidence>
<dbReference type="Pfam" id="PF01061">
    <property type="entry name" value="ABC2_membrane"/>
    <property type="match status" value="1"/>
</dbReference>
<dbReference type="PIRSF" id="PIRSF006648">
    <property type="entry name" value="DrrB"/>
    <property type="match status" value="1"/>
</dbReference>
<evidence type="ECO:0000256" key="1">
    <source>
        <dbReference type="ARBA" id="ARBA00004141"/>
    </source>
</evidence>
<comment type="similarity">
    <text evidence="5">Belongs to the ABC-2 integral membrane protein family.</text>
</comment>
<feature type="transmembrane region" description="Helical" evidence="5">
    <location>
        <begin position="140"/>
        <end position="165"/>
    </location>
</feature>
<dbReference type="EMBL" id="MCOL01000001">
    <property type="protein sequence ID" value="ODO61801.1"/>
    <property type="molecule type" value="Genomic_DNA"/>
</dbReference>
<evidence type="ECO:0000256" key="5">
    <source>
        <dbReference type="RuleBase" id="RU361157"/>
    </source>
</evidence>
<evidence type="ECO:0000313" key="10">
    <source>
        <dbReference type="EMBL" id="ODO61801.1"/>
    </source>
</evidence>
<evidence type="ECO:0000313" key="16">
    <source>
        <dbReference type="Proteomes" id="UP000595466"/>
    </source>
</evidence>
<dbReference type="InterPro" id="IPR000412">
    <property type="entry name" value="ABC_2_transport"/>
</dbReference>
<evidence type="ECO:0000313" key="11">
    <source>
        <dbReference type="EMBL" id="QQM62321.1"/>
    </source>
</evidence>
<evidence type="ECO:0000313" key="14">
    <source>
        <dbReference type="Proteomes" id="UP000076989"/>
    </source>
</evidence>
<feature type="transmembrane region" description="Helical" evidence="5">
    <location>
        <begin position="171"/>
        <end position="192"/>
    </location>
</feature>
<feature type="domain" description="ABC transmembrane type-2" evidence="6">
    <location>
        <begin position="28"/>
        <end position="255"/>
    </location>
</feature>
<evidence type="ECO:0000313" key="7">
    <source>
        <dbReference type="EMBL" id="KZU01494.1"/>
    </source>
</evidence>
<dbReference type="AlphaFoldDB" id="A0A0G9F8V0"/>
<dbReference type="Proteomes" id="UP000094892">
    <property type="component" value="Unassembled WGS sequence"/>
</dbReference>
<evidence type="ECO:0000256" key="4">
    <source>
        <dbReference type="ARBA" id="ARBA00023136"/>
    </source>
</evidence>
<keyword evidence="2 5" id="KW-0812">Transmembrane</keyword>
<evidence type="ECO:0000256" key="3">
    <source>
        <dbReference type="ARBA" id="ARBA00022989"/>
    </source>
</evidence>
<dbReference type="InterPro" id="IPR051784">
    <property type="entry name" value="Nod_factor_ABC_transporter"/>
</dbReference>
<sequence>MEIKQPAELSHVLTMTHRNLLKMWHNPDNVSDVVIQPIIFTLLFGYLFGGAIAGSVQAYLPMLVTGILIQSILNAASGSGQQLREDINAGVFDRFKTLPISPIVPLAGQLVGDVFRLLISGLMALVTAFMMGWRPIVSPLVLIGVLLLAVFVGWSLSWVFALVGLMVKNAALIGSLSMIIILVLTFLSNAFIPTKTLPHLLQTIVRLNPVSLTITAMRTILRTGHWGPDAFGVLLSGFLIIVIFMPLTVLAYRRFG</sequence>
<dbReference type="InterPro" id="IPR013525">
    <property type="entry name" value="ABC2_TM"/>
</dbReference>
<evidence type="ECO:0000313" key="12">
    <source>
        <dbReference type="Proteomes" id="UP000076872"/>
    </source>
</evidence>
<name>A0A0G9F8V0_LACPN</name>
<gene>
    <name evidence="11" type="ORF">JH395_07245</name>
    <name evidence="8" type="ORF">Lp19_3282</name>
    <name evidence="10" type="ORF">LPJSA22_01780</name>
    <name evidence="9" type="ORF">NAB2_1532</name>
    <name evidence="7" type="ORF">Nizo2260_2922</name>
</gene>
<organism evidence="10 15">
    <name type="scientific">Lactiplantibacillus plantarum</name>
    <name type="common">Lactobacillus plantarum</name>
    <dbReference type="NCBI Taxonomy" id="1590"/>
    <lineage>
        <taxon>Bacteria</taxon>
        <taxon>Bacillati</taxon>
        <taxon>Bacillota</taxon>
        <taxon>Bacilli</taxon>
        <taxon>Lactobacillales</taxon>
        <taxon>Lactobacillaceae</taxon>
        <taxon>Lactiplantibacillus</taxon>
    </lineage>
</organism>
<dbReference type="Proteomes" id="UP000595466">
    <property type="component" value="Chromosome"/>
</dbReference>